<keyword evidence="8" id="KW-0325">Glycoprotein</keyword>
<evidence type="ECO:0000256" key="2">
    <source>
        <dbReference type="ARBA" id="ARBA00010952"/>
    </source>
</evidence>
<dbReference type="CDD" id="cd02897">
    <property type="entry name" value="A2M_2"/>
    <property type="match status" value="1"/>
</dbReference>
<dbReference type="InterPro" id="IPR050473">
    <property type="entry name" value="A2M/Complement_sys"/>
</dbReference>
<dbReference type="InterPro" id="IPR036595">
    <property type="entry name" value="A-macroglobulin_rcpt-bd_sf"/>
</dbReference>
<evidence type="ECO:0000256" key="4">
    <source>
        <dbReference type="ARBA" id="ARBA00022690"/>
    </source>
</evidence>
<dbReference type="InterPro" id="IPR013783">
    <property type="entry name" value="Ig-like_fold"/>
</dbReference>
<keyword evidence="7" id="KW-1015">Disulfide bond</keyword>
<dbReference type="InterPro" id="IPR041555">
    <property type="entry name" value="MG3"/>
</dbReference>
<keyword evidence="4" id="KW-0646">Protease inhibitor</keyword>
<dbReference type="Pfam" id="PF07677">
    <property type="entry name" value="A2M_recep"/>
    <property type="match status" value="1"/>
</dbReference>
<dbReference type="GO" id="GO:0005615">
    <property type="term" value="C:extracellular space"/>
    <property type="evidence" value="ECO:0007669"/>
    <property type="project" value="InterPro"/>
</dbReference>
<dbReference type="Pfam" id="PF17789">
    <property type="entry name" value="MG4"/>
    <property type="match status" value="1"/>
</dbReference>
<dbReference type="Pfam" id="PF07678">
    <property type="entry name" value="TED_complement"/>
    <property type="match status" value="1"/>
</dbReference>
<dbReference type="SMART" id="SM01419">
    <property type="entry name" value="Thiol-ester_cl"/>
    <property type="match status" value="1"/>
</dbReference>
<comment type="similarity">
    <text evidence="2">Belongs to the protease inhibitor I39 (alpha-2-macroglobulin) family.</text>
</comment>
<keyword evidence="3" id="KW-0964">Secreted</keyword>
<sequence>YMLAVTSQAVGGATETFCIILKSHVPVSLEVTLDFNQTSSSLLREDFKVGVYHHCVPFQVPVVLIDSLASMNFEVKGWTAVQKKTTNIQISPPKKLIIIKTDKPIYKPGQIVKFRIVSLDSNFFIYSQTFPTIELQDPNSNRIGQWLNVPTQSGLVDLSYPINSEATNGIYMISVWDENNGQITESFEVKDYVLPTFNVTVQFPSVISILDTEATLRVCAIYTYGKPLNGTVKSVICQNGINYWWIRPYRTQAPNICKNYTMQTDRTGCAQQVINLREFALSDSSYDSVLSVQSDVEEYGTGVIMKGFGSASITTQIITLSFEDSPSVFKPGVKYVGKIKATDANSNPVVEKPLLLKVSIADTLHSRQELITDDGGIAQFSLDTESWSQELVSLSVYVIETEEGAGIIINSDNLRTPVYPTGFLSLQPFYSKSGSLIELVASSEPFSCDEIAQVEAQYVIRDNSCRPFRSDQGGLSIFYMVMSKGHLFQHGHLSVPFTSGQAEIKGRVSLLLQNVDKLSPVAQVVLYTLLSSGELVADSMNFPIQPCLKNKVSLNFTSPSELPGDPTSLVLKAAPGSLCSLRAIDKSLLQLQPNNDLNIESLFNMLPFRLLSGYPFSTYEEDSFACQGQTPFLDQGFFGFFPYNGKVDAYNIFKDIGIKILTNADIRNLSACFGNFPMRQPQQFDLKTLIGKTGVGTIELSVQRLIRKYFPETWIWDLVSVSESGEATVSTTVPDSITTWQADAFCTSPIGFGVAPKTELTAFQPFFVSLTMPSSIIRGETFTLKATVFNYLQSCIMVEVNLANSNQFSSDICMNSKTTFCLCADEGWTSSWTIKPLVLGEVTFTVTAEAVESSSLCGNSEVFVPLKGHIDTIIKTLLVKAEGTKETKTYNELLCPTGVKVEENVSLSLPETIVEGSATASISVLGDLMGRSLQNLASLLAMPSGCGEQNMLHFAPNIFILEYLESTNQLTPAIRSTAETYLVSGYQRELSYKHADGSYSAFGINDLSGNTWLTAFVMKSFGKAKQYIFVDQIFVDQAKTWLGNQQQDNGSFASVGQLFHSDLKGGVNDEVTLTAYITAAMLELDNTVTDPVVIHSLEFLRNSYAQVNSNYAKALLFYTFTLAGDQEMRNTLISDLDSVAINSGGGRHWSREDDMLMTDSLEVEMTSYVLLALMSGPLLSGFDLGYSSSIVYWLSQQQNAFGGFASTQDTVVALQALAKYSLATFSPAGTVTVTVTSSSGQITTFTINQSNRLLYQESQLQELPGEYNIRAEGEGCVYVQFTVNYNIPPPPDSSSFLISASASGNCRDPNSPLQLNITVIYLGNRTNTNMVLIEVQPLSGYRVDVNLMNQISQVMHEESVRRVDQTDGKVIIYVDGLTKDKLTEYTLYMMQDEVVVDLKPAVVKVYDYYETGDVAVSDYSFPC</sequence>
<dbReference type="Gene3D" id="2.60.40.690">
    <property type="entry name" value="Alpha-macroglobulin, receptor-binding domain"/>
    <property type="match status" value="1"/>
</dbReference>
<evidence type="ECO:0000256" key="1">
    <source>
        <dbReference type="ARBA" id="ARBA00004613"/>
    </source>
</evidence>
<dbReference type="PROSITE" id="PS00477">
    <property type="entry name" value="ALPHA_2_MACROGLOBULIN"/>
    <property type="match status" value="1"/>
</dbReference>
<dbReference type="SMART" id="SM01359">
    <property type="entry name" value="A2M_N_2"/>
    <property type="match status" value="1"/>
</dbReference>
<evidence type="ECO:0000256" key="5">
    <source>
        <dbReference type="ARBA" id="ARBA00022729"/>
    </source>
</evidence>
<evidence type="ECO:0000256" key="7">
    <source>
        <dbReference type="ARBA" id="ARBA00023157"/>
    </source>
</evidence>
<feature type="non-terminal residue" evidence="12">
    <location>
        <position position="1423"/>
    </location>
</feature>
<dbReference type="Gene3D" id="1.50.10.20">
    <property type="match status" value="1"/>
</dbReference>
<dbReference type="InterPro" id="IPR008930">
    <property type="entry name" value="Terpenoid_cyclase/PrenylTrfase"/>
</dbReference>
<dbReference type="InterPro" id="IPR040839">
    <property type="entry name" value="MG4"/>
</dbReference>
<dbReference type="FunFam" id="2.60.40.1930:FF:000001">
    <property type="entry name" value="CD109 isoform 3"/>
    <property type="match status" value="1"/>
</dbReference>
<dbReference type="Gene3D" id="2.60.40.10">
    <property type="entry name" value="Immunoglobulins"/>
    <property type="match status" value="2"/>
</dbReference>
<organism evidence="12 13">
    <name type="scientific">Silurus asotus</name>
    <name type="common">Amur catfish</name>
    <name type="synonym">Parasilurus asotus</name>
    <dbReference type="NCBI Taxonomy" id="30991"/>
    <lineage>
        <taxon>Eukaryota</taxon>
        <taxon>Metazoa</taxon>
        <taxon>Chordata</taxon>
        <taxon>Craniata</taxon>
        <taxon>Vertebrata</taxon>
        <taxon>Euteleostomi</taxon>
        <taxon>Actinopterygii</taxon>
        <taxon>Neopterygii</taxon>
        <taxon>Teleostei</taxon>
        <taxon>Ostariophysi</taxon>
        <taxon>Siluriformes</taxon>
        <taxon>Siluridae</taxon>
        <taxon>Silurus</taxon>
    </lineage>
</organism>
<comment type="subcellular location">
    <subcellularLocation>
        <location evidence="1">Secreted</location>
    </subcellularLocation>
</comment>
<feature type="domain" description="Alpha-2-macroglobulin bait region" evidence="9">
    <location>
        <begin position="437"/>
        <end position="591"/>
    </location>
</feature>
<evidence type="ECO:0000256" key="6">
    <source>
        <dbReference type="ARBA" id="ARBA00022900"/>
    </source>
</evidence>
<dbReference type="Proteomes" id="UP001205998">
    <property type="component" value="Unassembled WGS sequence"/>
</dbReference>
<dbReference type="FunFam" id="1.50.10.20:FF:000001">
    <property type="entry name" value="CD109 isoform 1"/>
    <property type="match status" value="1"/>
</dbReference>
<dbReference type="Gene3D" id="2.60.40.1940">
    <property type="match status" value="1"/>
</dbReference>
<dbReference type="SUPFAM" id="SSF48239">
    <property type="entry name" value="Terpenoid cyclases/Protein prenyltransferases"/>
    <property type="match status" value="1"/>
</dbReference>
<dbReference type="InterPro" id="IPR014756">
    <property type="entry name" value="Ig_E-set"/>
</dbReference>
<comment type="caution">
    <text evidence="12">The sequence shown here is derived from an EMBL/GenBank/DDBJ whole genome shotgun (WGS) entry which is preliminary data.</text>
</comment>
<protein>
    <submittedName>
        <fullName evidence="12">Alpha-2-macroglobulin-like protein 1</fullName>
    </submittedName>
</protein>
<evidence type="ECO:0000259" key="10">
    <source>
        <dbReference type="SMART" id="SM01360"/>
    </source>
</evidence>
<dbReference type="InterPro" id="IPR001599">
    <property type="entry name" value="Macroglobln_a2"/>
</dbReference>
<dbReference type="SMART" id="SM01360">
    <property type="entry name" value="A2M"/>
    <property type="match status" value="1"/>
</dbReference>
<dbReference type="GO" id="GO:0004867">
    <property type="term" value="F:serine-type endopeptidase inhibitor activity"/>
    <property type="evidence" value="ECO:0007669"/>
    <property type="project" value="UniProtKB-KW"/>
</dbReference>
<evidence type="ECO:0000259" key="9">
    <source>
        <dbReference type="SMART" id="SM01359"/>
    </source>
</evidence>
<dbReference type="InterPro" id="IPR041813">
    <property type="entry name" value="A2M_TED"/>
</dbReference>
<dbReference type="InterPro" id="IPR011625">
    <property type="entry name" value="A2M_N_BRD"/>
</dbReference>
<feature type="domain" description="Alpha-macroglobulin receptor-binding" evidence="11">
    <location>
        <begin position="1328"/>
        <end position="1419"/>
    </location>
</feature>
<keyword evidence="5" id="KW-0732">Signal</keyword>
<evidence type="ECO:0000256" key="3">
    <source>
        <dbReference type="ARBA" id="ARBA00022525"/>
    </source>
</evidence>
<dbReference type="Gene3D" id="2.60.120.1540">
    <property type="match status" value="1"/>
</dbReference>
<dbReference type="SUPFAM" id="SSF49410">
    <property type="entry name" value="Alpha-macroglobulin receptor domain"/>
    <property type="match status" value="1"/>
</dbReference>
<dbReference type="InterPro" id="IPR011626">
    <property type="entry name" value="Alpha-macroglobulin_TED"/>
</dbReference>
<dbReference type="InterPro" id="IPR019742">
    <property type="entry name" value="MacrogloblnA2_CS"/>
</dbReference>
<feature type="non-terminal residue" evidence="12">
    <location>
        <position position="1"/>
    </location>
</feature>
<dbReference type="Gene3D" id="2.60.40.1930">
    <property type="match status" value="2"/>
</dbReference>
<dbReference type="GO" id="GO:0007399">
    <property type="term" value="P:nervous system development"/>
    <property type="evidence" value="ECO:0007669"/>
    <property type="project" value="UniProtKB-ARBA"/>
</dbReference>
<dbReference type="InterPro" id="IPR009048">
    <property type="entry name" value="A-macroglobulin_rcpt-bd"/>
</dbReference>
<evidence type="ECO:0000313" key="13">
    <source>
        <dbReference type="Proteomes" id="UP001205998"/>
    </source>
</evidence>
<gene>
    <name evidence="12" type="ORF">C0J50_16342</name>
</gene>
<dbReference type="Gene3D" id="2.20.130.20">
    <property type="match status" value="1"/>
</dbReference>
<dbReference type="InterPro" id="IPR002890">
    <property type="entry name" value="MG2"/>
</dbReference>
<proteinExistence type="inferred from homology"/>
<dbReference type="InterPro" id="IPR047565">
    <property type="entry name" value="Alpha-macroglob_thiol-ester_cl"/>
</dbReference>
<dbReference type="Pfam" id="PF00207">
    <property type="entry name" value="A2M"/>
    <property type="match status" value="1"/>
</dbReference>
<accession>A0AAD5AW53</accession>
<dbReference type="SUPFAM" id="SSF81296">
    <property type="entry name" value="E set domains"/>
    <property type="match status" value="1"/>
</dbReference>
<evidence type="ECO:0000256" key="8">
    <source>
        <dbReference type="ARBA" id="ARBA00023180"/>
    </source>
</evidence>
<dbReference type="Pfam" id="PF01835">
    <property type="entry name" value="MG2"/>
    <property type="match status" value="1"/>
</dbReference>
<keyword evidence="6" id="KW-0722">Serine protease inhibitor</keyword>
<dbReference type="EMBL" id="MU551593">
    <property type="protein sequence ID" value="KAI5624048.1"/>
    <property type="molecule type" value="Genomic_DNA"/>
</dbReference>
<dbReference type="PANTHER" id="PTHR11412:SF160">
    <property type="entry name" value="ALPHA-2-MACROGLOBULIN-LIKE PROTEIN 1"/>
    <property type="match status" value="1"/>
</dbReference>
<keyword evidence="13" id="KW-1185">Reference proteome</keyword>
<dbReference type="PANTHER" id="PTHR11412">
    <property type="entry name" value="MACROGLOBULIN / COMPLEMENT"/>
    <property type="match status" value="1"/>
</dbReference>
<dbReference type="Pfam" id="PF07703">
    <property type="entry name" value="A2M_BRD"/>
    <property type="match status" value="1"/>
</dbReference>
<name>A0AAD5AW53_SILAS</name>
<evidence type="ECO:0000313" key="12">
    <source>
        <dbReference type="EMBL" id="KAI5624048.1"/>
    </source>
</evidence>
<evidence type="ECO:0000259" key="11">
    <source>
        <dbReference type="SMART" id="SM01361"/>
    </source>
</evidence>
<dbReference type="SMART" id="SM01361">
    <property type="entry name" value="A2M_recep"/>
    <property type="match status" value="1"/>
</dbReference>
<reference evidence="12" key="1">
    <citation type="submission" date="2018-07" db="EMBL/GenBank/DDBJ databases">
        <title>Comparative genomics of catfishes provides insights into carnivory and benthic adaptation.</title>
        <authorList>
            <person name="Zhang Y."/>
            <person name="Wang D."/>
            <person name="Peng Z."/>
            <person name="Zheng S."/>
            <person name="Shao F."/>
            <person name="Tao W."/>
        </authorList>
    </citation>
    <scope>NUCLEOTIDE SEQUENCE</scope>
    <source>
        <strain evidence="12">Chongqing</strain>
    </source>
</reference>
<feature type="domain" description="Alpha-2-macroglobulin" evidence="10">
    <location>
        <begin position="713"/>
        <end position="802"/>
    </location>
</feature>
<dbReference type="Pfam" id="PF17791">
    <property type="entry name" value="MG3"/>
    <property type="match status" value="1"/>
</dbReference>